<dbReference type="AlphaFoldDB" id="A0ABD5UBX7"/>
<dbReference type="RefSeq" id="WP_304449687.1">
    <property type="nucleotide sequence ID" value="NZ_JARRAH010000002.1"/>
</dbReference>
<proteinExistence type="predicted"/>
<evidence type="ECO:0000313" key="2">
    <source>
        <dbReference type="Proteomes" id="UP001596406"/>
    </source>
</evidence>
<protein>
    <submittedName>
        <fullName evidence="1">Uncharacterized protein</fullName>
    </submittedName>
</protein>
<dbReference type="EMBL" id="JBHSXM010000002">
    <property type="protein sequence ID" value="MFC6837970.1"/>
    <property type="molecule type" value="Genomic_DNA"/>
</dbReference>
<gene>
    <name evidence="1" type="ORF">ACFQHK_15930</name>
</gene>
<organism evidence="1 2">
    <name type="scientific">Halomarina ordinaria</name>
    <dbReference type="NCBI Taxonomy" id="3033939"/>
    <lineage>
        <taxon>Archaea</taxon>
        <taxon>Methanobacteriati</taxon>
        <taxon>Methanobacteriota</taxon>
        <taxon>Stenosarchaea group</taxon>
        <taxon>Halobacteria</taxon>
        <taxon>Halobacteriales</taxon>
        <taxon>Natronomonadaceae</taxon>
        <taxon>Halomarina</taxon>
    </lineage>
</organism>
<reference evidence="1 2" key="1">
    <citation type="journal article" date="2019" name="Int. J. Syst. Evol. Microbiol.">
        <title>The Global Catalogue of Microorganisms (GCM) 10K type strain sequencing project: providing services to taxonomists for standard genome sequencing and annotation.</title>
        <authorList>
            <consortium name="The Broad Institute Genomics Platform"/>
            <consortium name="The Broad Institute Genome Sequencing Center for Infectious Disease"/>
            <person name="Wu L."/>
            <person name="Ma J."/>
        </authorList>
    </citation>
    <scope>NUCLEOTIDE SEQUENCE [LARGE SCALE GENOMIC DNA]</scope>
    <source>
        <strain evidence="1 2">PSRA2</strain>
    </source>
</reference>
<dbReference type="Proteomes" id="UP001596406">
    <property type="component" value="Unassembled WGS sequence"/>
</dbReference>
<sequence length="79" mass="8482">MTQDTGTLEDVFAYCEARVDWQTRNAETDELAETGEAAVDTGDNENSETNVTTKVPCGEECGGCPHPPHNGLLRSVPLS</sequence>
<accession>A0ABD5UBX7</accession>
<name>A0ABD5UBX7_9EURY</name>
<keyword evidence="2" id="KW-1185">Reference proteome</keyword>
<comment type="caution">
    <text evidence="1">The sequence shown here is derived from an EMBL/GenBank/DDBJ whole genome shotgun (WGS) entry which is preliminary data.</text>
</comment>
<evidence type="ECO:0000313" key="1">
    <source>
        <dbReference type="EMBL" id="MFC6837970.1"/>
    </source>
</evidence>